<keyword evidence="1" id="KW-1133">Transmembrane helix</keyword>
<dbReference type="InterPro" id="IPR006740">
    <property type="entry name" value="DUF604"/>
</dbReference>
<dbReference type="OrthoDB" id="414175at2759"/>
<accession>A0A9Q0KXM5</accession>
<dbReference type="Gene3D" id="3.90.550.50">
    <property type="match status" value="1"/>
</dbReference>
<organism evidence="2 3">
    <name type="scientific">Protea cynaroides</name>
    <dbReference type="NCBI Taxonomy" id="273540"/>
    <lineage>
        <taxon>Eukaryota</taxon>
        <taxon>Viridiplantae</taxon>
        <taxon>Streptophyta</taxon>
        <taxon>Embryophyta</taxon>
        <taxon>Tracheophyta</taxon>
        <taxon>Spermatophyta</taxon>
        <taxon>Magnoliopsida</taxon>
        <taxon>Proteales</taxon>
        <taxon>Proteaceae</taxon>
        <taxon>Protea</taxon>
    </lineage>
</organism>
<dbReference type="Pfam" id="PF04646">
    <property type="entry name" value="DUF604"/>
    <property type="match status" value="1"/>
</dbReference>
<protein>
    <submittedName>
        <fullName evidence="2">Uncharacterized protein</fullName>
    </submittedName>
</protein>
<keyword evidence="1" id="KW-0812">Transmembrane</keyword>
<keyword evidence="3" id="KW-1185">Reference proteome</keyword>
<evidence type="ECO:0000256" key="1">
    <source>
        <dbReference type="SAM" id="Phobius"/>
    </source>
</evidence>
<evidence type="ECO:0000313" key="2">
    <source>
        <dbReference type="EMBL" id="KAJ4978484.1"/>
    </source>
</evidence>
<name>A0A9Q0KXM5_9MAGN</name>
<dbReference type="Proteomes" id="UP001141806">
    <property type="component" value="Unassembled WGS sequence"/>
</dbReference>
<comment type="caution">
    <text evidence="2">The sequence shown here is derived from an EMBL/GenBank/DDBJ whole genome shotgun (WGS) entry which is preliminary data.</text>
</comment>
<feature type="transmembrane region" description="Helical" evidence="1">
    <location>
        <begin position="21"/>
        <end position="43"/>
    </location>
</feature>
<dbReference type="EMBL" id="JAMYWD010000002">
    <property type="protein sequence ID" value="KAJ4978484.1"/>
    <property type="molecule type" value="Genomic_DNA"/>
</dbReference>
<reference evidence="2" key="1">
    <citation type="journal article" date="2023" name="Plant J.">
        <title>The genome of the king protea, Protea cynaroides.</title>
        <authorList>
            <person name="Chang J."/>
            <person name="Duong T.A."/>
            <person name="Schoeman C."/>
            <person name="Ma X."/>
            <person name="Roodt D."/>
            <person name="Barker N."/>
            <person name="Li Z."/>
            <person name="Van de Peer Y."/>
            <person name="Mizrachi E."/>
        </authorList>
    </citation>
    <scope>NUCLEOTIDE SEQUENCE</scope>
    <source>
        <tissue evidence="2">Young leaves</tissue>
    </source>
</reference>
<dbReference type="PANTHER" id="PTHR10811">
    <property type="entry name" value="FRINGE-RELATED"/>
    <property type="match status" value="1"/>
</dbReference>
<dbReference type="AlphaFoldDB" id="A0A9Q0KXM5"/>
<evidence type="ECO:0000313" key="3">
    <source>
        <dbReference type="Proteomes" id="UP001141806"/>
    </source>
</evidence>
<proteinExistence type="predicted"/>
<keyword evidence="1" id="KW-0472">Membrane</keyword>
<gene>
    <name evidence="2" type="ORF">NE237_009264</name>
</gene>
<dbReference type="FunFam" id="3.90.550.50:FF:000006">
    <property type="entry name" value="Fringe-related protein-like"/>
    <property type="match status" value="1"/>
</dbReference>
<sequence length="486" mass="55779">MKMVEFTVLQTKLKSLFDKTGGVLFKSLLITGLAFYLLLIFFANQPCCQSSELLTSLRHRWVWNARRSFSVASATNISHIVFGVTGSTNTWRSRRHYIEEWWQPNITRGFVWLDRIPSEYLPWSPSSPPYHVSADTAGEFKDYSRHGMPHAIRMTRVILETFKEANENVRWYVITDDDTVVIVDNLVEVVGRYDHNKYYYIGGNSESIGANYENSFEMAFGGGGYALSFSLVQALVINLDECIKRYPTLYGSDHVLQSCILELGVSLTHEKGFHQIDLVRNIWGFLSAHPQAPLISLHHIDVVEPIFPSMDRHQSLEHLMKGAEVDSSRLLQQVICYHKKSNWSFSISWGYSAQIYEKIHPPSFLQKPLQTFLPWSNRARPGFMFNTRPLSNDPCEAPHVFFFRSVERANRTQVITNYSRSSPRKLPTCLSSGNHSADSISEIRVLSPVKRLNWVGRRECCDIVRFHGFNVAEVRVRGCRNDEIVA</sequence>